<keyword evidence="3" id="KW-1185">Reference proteome</keyword>
<dbReference type="RefSeq" id="WP_285930839.1">
    <property type="nucleotide sequence ID" value="NZ_JASTZU010000018.1"/>
</dbReference>
<keyword evidence="1" id="KW-0472">Membrane</keyword>
<dbReference type="Pfam" id="PF06486">
    <property type="entry name" value="DUF1093"/>
    <property type="match status" value="1"/>
</dbReference>
<dbReference type="PANTHER" id="PTHR36433:SF2">
    <property type="entry name" value="YXEA FAMILY PROTEIN"/>
    <property type="match status" value="1"/>
</dbReference>
<evidence type="ECO:0000313" key="3">
    <source>
        <dbReference type="Proteomes" id="UP001235343"/>
    </source>
</evidence>
<feature type="transmembrane region" description="Helical" evidence="1">
    <location>
        <begin position="7"/>
        <end position="24"/>
    </location>
</feature>
<dbReference type="Proteomes" id="UP001235343">
    <property type="component" value="Unassembled WGS sequence"/>
</dbReference>
<evidence type="ECO:0000256" key="1">
    <source>
        <dbReference type="SAM" id="Phobius"/>
    </source>
</evidence>
<dbReference type="Gene3D" id="2.40.50.480">
    <property type="match status" value="1"/>
</dbReference>
<name>A0ABT7L211_9BACI</name>
<evidence type="ECO:0000313" key="2">
    <source>
        <dbReference type="EMBL" id="MDL4839873.1"/>
    </source>
</evidence>
<gene>
    <name evidence="2" type="ORF">QQS35_05310</name>
</gene>
<dbReference type="InterPro" id="IPR036166">
    <property type="entry name" value="YxeA-like_sf"/>
</dbReference>
<proteinExistence type="predicted"/>
<dbReference type="SUPFAM" id="SSF159121">
    <property type="entry name" value="BC4932-like"/>
    <property type="match status" value="1"/>
</dbReference>
<keyword evidence="1" id="KW-1133">Transmembrane helix</keyword>
<sequence>MNKKVRNIVIAVVVIFAGFFVIVPEGERARINPFIELGNVYVQVNEEPVVDEGRYYYDLTGYHEDGKKTELAFSAIKDLKENAFLKITAKGAFVKGYEEVQAEALPEDVKAKFDK</sequence>
<comment type="caution">
    <text evidence="2">The sequence shown here is derived from an EMBL/GenBank/DDBJ whole genome shotgun (WGS) entry which is preliminary data.</text>
</comment>
<dbReference type="EMBL" id="JASTZU010000018">
    <property type="protein sequence ID" value="MDL4839873.1"/>
    <property type="molecule type" value="Genomic_DNA"/>
</dbReference>
<keyword evidence="1" id="KW-0812">Transmembrane</keyword>
<accession>A0ABT7L211</accession>
<dbReference type="NCBIfam" id="TIGR01655">
    <property type="entry name" value="yxeA_fam"/>
    <property type="match status" value="1"/>
</dbReference>
<organism evidence="2 3">
    <name type="scientific">Aquibacillus rhizosphaerae</name>
    <dbReference type="NCBI Taxonomy" id="3051431"/>
    <lineage>
        <taxon>Bacteria</taxon>
        <taxon>Bacillati</taxon>
        <taxon>Bacillota</taxon>
        <taxon>Bacilli</taxon>
        <taxon>Bacillales</taxon>
        <taxon>Bacillaceae</taxon>
        <taxon>Aquibacillus</taxon>
    </lineage>
</organism>
<dbReference type="InterPro" id="IPR006542">
    <property type="entry name" value="DUF1093"/>
</dbReference>
<dbReference type="PANTHER" id="PTHR36433">
    <property type="entry name" value="HYPOTHETICAL CYTOSOLIC PROTEIN"/>
    <property type="match status" value="1"/>
</dbReference>
<protein>
    <submittedName>
        <fullName evidence="2">YxeA family protein</fullName>
    </submittedName>
</protein>
<reference evidence="2 3" key="1">
    <citation type="submission" date="2023-06" db="EMBL/GenBank/DDBJ databases">
        <title>Aquibacillus rhizosphaerae LR5S19.</title>
        <authorList>
            <person name="Sun J.-Q."/>
        </authorList>
    </citation>
    <scope>NUCLEOTIDE SEQUENCE [LARGE SCALE GENOMIC DNA]</scope>
    <source>
        <strain evidence="2 3">LR5S19</strain>
    </source>
</reference>